<dbReference type="InterPro" id="IPR048950">
    <property type="entry name" value="Ppx_GppA_C"/>
</dbReference>
<feature type="domain" description="Ppx/GppA phosphatase C-terminal" evidence="12">
    <location>
        <begin position="321"/>
        <end position="494"/>
    </location>
</feature>
<dbReference type="InterPro" id="IPR003695">
    <property type="entry name" value="Ppx_GppA_N"/>
</dbReference>
<comment type="caution">
    <text evidence="13">The sequence shown here is derived from an EMBL/GenBank/DDBJ whole genome shotgun (WGS) entry which is preliminary data.</text>
</comment>
<dbReference type="InterPro" id="IPR050273">
    <property type="entry name" value="GppA/Ppx_hydrolase"/>
</dbReference>
<dbReference type="InterPro" id="IPR043129">
    <property type="entry name" value="ATPase_NBD"/>
</dbReference>
<dbReference type="PIRSF" id="PIRSF001267">
    <property type="entry name" value="Pyrophosphatase_GppA_Ppx"/>
    <property type="match status" value="1"/>
</dbReference>
<evidence type="ECO:0000256" key="10">
    <source>
        <dbReference type="ARBA" id="ARBA00047607"/>
    </source>
</evidence>
<proteinExistence type="inferred from homology"/>
<dbReference type="AlphaFoldDB" id="W9VXS5"/>
<evidence type="ECO:0000259" key="12">
    <source>
        <dbReference type="Pfam" id="PF21447"/>
    </source>
</evidence>
<keyword evidence="8" id="KW-0378">Hydrolase</keyword>
<evidence type="ECO:0000256" key="9">
    <source>
        <dbReference type="ARBA" id="ARBA00023136"/>
    </source>
</evidence>
<evidence type="ECO:0000256" key="8">
    <source>
        <dbReference type="ARBA" id="ARBA00022801"/>
    </source>
</evidence>
<dbReference type="Gene3D" id="3.30.420.40">
    <property type="match status" value="1"/>
</dbReference>
<evidence type="ECO:0000256" key="5">
    <source>
        <dbReference type="ARBA" id="ARBA00012451"/>
    </source>
</evidence>
<dbReference type="FunFam" id="3.30.420.150:FF:000001">
    <property type="entry name" value="Guanosine-5'-triphosphate,3'-diphosphate pyrophosphatase"/>
    <property type="match status" value="1"/>
</dbReference>
<dbReference type="EC" id="3.6.1.11" evidence="5"/>
<evidence type="ECO:0000256" key="1">
    <source>
        <dbReference type="ARBA" id="ARBA00001946"/>
    </source>
</evidence>
<dbReference type="Pfam" id="PF21447">
    <property type="entry name" value="Ppx-GppA_III"/>
    <property type="match status" value="1"/>
</dbReference>
<gene>
    <name evidence="13" type="ORF">D779_1518</name>
</gene>
<protein>
    <recommendedName>
        <fullName evidence="6">Exopolyphosphatase</fullName>
        <ecNumber evidence="5">3.6.1.11</ecNumber>
    </recommendedName>
</protein>
<keyword evidence="7" id="KW-1003">Cell membrane</keyword>
<organism evidence="13 14">
    <name type="scientific">Imhoffiella purpurea</name>
    <dbReference type="NCBI Taxonomy" id="1249627"/>
    <lineage>
        <taxon>Bacteria</taxon>
        <taxon>Pseudomonadati</taxon>
        <taxon>Pseudomonadota</taxon>
        <taxon>Gammaproteobacteria</taxon>
        <taxon>Chromatiales</taxon>
        <taxon>Chromatiaceae</taxon>
        <taxon>Imhoffiella</taxon>
    </lineage>
</organism>
<dbReference type="CDD" id="cd24053">
    <property type="entry name" value="ASKHA_NBD_EcPPX-GppA-like"/>
    <property type="match status" value="1"/>
</dbReference>
<dbReference type="PANTHER" id="PTHR30005:SF14">
    <property type="entry name" value="EXOPOLYPHOSPHATASE"/>
    <property type="match status" value="1"/>
</dbReference>
<dbReference type="InterPro" id="IPR022371">
    <property type="entry name" value="Exopolyphosphatase"/>
</dbReference>
<dbReference type="GO" id="GO:0004309">
    <property type="term" value="F:exopolyphosphatase activity"/>
    <property type="evidence" value="ECO:0007669"/>
    <property type="project" value="UniProtKB-EC"/>
</dbReference>
<feature type="domain" description="Ppx/GppA phosphatase N-terminal" evidence="11">
    <location>
        <begin position="32"/>
        <end position="316"/>
    </location>
</feature>
<evidence type="ECO:0000313" key="14">
    <source>
        <dbReference type="Proteomes" id="UP000019460"/>
    </source>
</evidence>
<comment type="cofactor">
    <cofactor evidence="1">
        <name>Mg(2+)</name>
        <dbReference type="ChEBI" id="CHEBI:18420"/>
    </cofactor>
</comment>
<dbReference type="EMBL" id="AONC01000028">
    <property type="protein sequence ID" value="EXJ15220.1"/>
    <property type="molecule type" value="Genomic_DNA"/>
</dbReference>
<comment type="similarity">
    <text evidence="3">Belongs to the GppA/Ppx family.</text>
</comment>
<comment type="subcellular location">
    <subcellularLocation>
        <location evidence="2">Cell membrane</location>
        <topology evidence="2">Peripheral membrane protein</topology>
    </subcellularLocation>
</comment>
<keyword evidence="9" id="KW-0472">Membrane</keyword>
<dbReference type="SUPFAM" id="SSF53067">
    <property type="entry name" value="Actin-like ATPase domain"/>
    <property type="match status" value="2"/>
</dbReference>
<dbReference type="InterPro" id="IPR030673">
    <property type="entry name" value="PyroPPase_GppA_Ppx"/>
</dbReference>
<dbReference type="GO" id="GO:0005886">
    <property type="term" value="C:plasma membrane"/>
    <property type="evidence" value="ECO:0007669"/>
    <property type="project" value="UniProtKB-SubCell"/>
</dbReference>
<dbReference type="Gene3D" id="3.30.420.150">
    <property type="entry name" value="Exopolyphosphatase. Domain 2"/>
    <property type="match status" value="1"/>
</dbReference>
<comment type="catalytic activity">
    <reaction evidence="10">
        <text>[phosphate](n) + H2O = [phosphate](n-1) + phosphate + H(+)</text>
        <dbReference type="Rhea" id="RHEA:21528"/>
        <dbReference type="Rhea" id="RHEA-COMP:9859"/>
        <dbReference type="Rhea" id="RHEA-COMP:14279"/>
        <dbReference type="ChEBI" id="CHEBI:15377"/>
        <dbReference type="ChEBI" id="CHEBI:15378"/>
        <dbReference type="ChEBI" id="CHEBI:16838"/>
        <dbReference type="ChEBI" id="CHEBI:43474"/>
        <dbReference type="EC" id="3.6.1.11"/>
    </reaction>
</comment>
<name>W9VXS5_9GAMM</name>
<evidence type="ECO:0000313" key="13">
    <source>
        <dbReference type="EMBL" id="EXJ15220.1"/>
    </source>
</evidence>
<dbReference type="NCBIfam" id="TIGR03706">
    <property type="entry name" value="exo_poly_only"/>
    <property type="match status" value="1"/>
</dbReference>
<evidence type="ECO:0000256" key="4">
    <source>
        <dbReference type="ARBA" id="ARBA00011738"/>
    </source>
</evidence>
<dbReference type="Gene3D" id="1.10.3210.10">
    <property type="entry name" value="Hypothetical protein af1432"/>
    <property type="match status" value="1"/>
</dbReference>
<dbReference type="STRING" id="1249627.D779_1518"/>
<accession>W9VXS5</accession>
<evidence type="ECO:0000256" key="2">
    <source>
        <dbReference type="ARBA" id="ARBA00004202"/>
    </source>
</evidence>
<dbReference type="SUPFAM" id="SSF109604">
    <property type="entry name" value="HD-domain/PDEase-like"/>
    <property type="match status" value="1"/>
</dbReference>
<keyword evidence="14" id="KW-1185">Reference proteome</keyword>
<dbReference type="Proteomes" id="UP000019460">
    <property type="component" value="Unassembled WGS sequence"/>
</dbReference>
<evidence type="ECO:0000256" key="7">
    <source>
        <dbReference type="ARBA" id="ARBA00022475"/>
    </source>
</evidence>
<dbReference type="PANTHER" id="PTHR30005">
    <property type="entry name" value="EXOPOLYPHOSPHATASE"/>
    <property type="match status" value="1"/>
</dbReference>
<dbReference type="Pfam" id="PF02541">
    <property type="entry name" value="Ppx-GppA"/>
    <property type="match status" value="1"/>
</dbReference>
<dbReference type="eggNOG" id="COG0248">
    <property type="taxonomic scope" value="Bacteria"/>
</dbReference>
<comment type="subunit">
    <text evidence="4">Homodimer.</text>
</comment>
<evidence type="ECO:0000259" key="11">
    <source>
        <dbReference type="Pfam" id="PF02541"/>
    </source>
</evidence>
<evidence type="ECO:0000256" key="6">
    <source>
        <dbReference type="ARBA" id="ARBA00020416"/>
    </source>
</evidence>
<dbReference type="GO" id="GO:0006798">
    <property type="term" value="P:polyphosphate catabolic process"/>
    <property type="evidence" value="ECO:0007669"/>
    <property type="project" value="TreeGrafter"/>
</dbReference>
<reference evidence="13 14" key="1">
    <citation type="submission" date="2012-11" db="EMBL/GenBank/DDBJ databases">
        <title>Genome assembly of Thiorhodococcus sp. AK35.</title>
        <authorList>
            <person name="Nupur N."/>
            <person name="Khatri I."/>
            <person name="Subramanian S."/>
            <person name="Pinnaka A."/>
        </authorList>
    </citation>
    <scope>NUCLEOTIDE SEQUENCE [LARGE SCALE GENOMIC DNA]</scope>
    <source>
        <strain evidence="13 14">AK35</strain>
    </source>
</reference>
<dbReference type="PATRIC" id="fig|1249627.3.peg.1967"/>
<sequence>MSMPEESIQAAEDRLPEIVAAVDLGSNSFHMIVARIDRGHMQVTDRLKEMVRLGEGLTEDKSLSPEVAERALACLERFGQRLREFPPGSVRAVGTNTLRQIRPESEFVERAEAALGHPIDVIAGREEARLIYLGVAHGLAAGAERRLVVDIGGGSTEIIIGLGFSPRLRESLHMGCVSMSQRHFADGRITAKAMHKAELTGALEVRPVRELFRRARWQKAVGSSGTIRTIASVVKGEGWCDDGISAESLSRLRDALVETGKLSSLSFKGLTDERKPVFAGGVAVLRSVFESLGIEHMQVSDYALREGVIYEMMGRHQHEDVRERTVATLCRQFQIDQEHGQRVQATARVLLRQLTAPWQLFEPEHQLMLSWAARLHEIGVMVAHSQYQKHGAYLLRNADLPGFTRQEQSMLAALVLGHRRKFPVQDFANLPEGDREPARRLCVILRLAVLMHRGRSADNKPNPNLVADGDELQLGFPDDWLAQHPLTQLELEQEAERLSAAGIRLSFV</sequence>
<evidence type="ECO:0000256" key="3">
    <source>
        <dbReference type="ARBA" id="ARBA00007125"/>
    </source>
</evidence>
<dbReference type="FunFam" id="3.30.420.40:FF:000023">
    <property type="entry name" value="Guanosine-5'-triphosphate,3'-diphosphate pyrophosphatase"/>
    <property type="match status" value="1"/>
</dbReference>